<dbReference type="Pfam" id="PF03065">
    <property type="entry name" value="Glyco_hydro_57"/>
    <property type="match status" value="1"/>
</dbReference>
<dbReference type="InterPro" id="IPR011330">
    <property type="entry name" value="Glyco_hydro/deAcase_b/a-brl"/>
</dbReference>
<feature type="binding site" evidence="4">
    <location>
        <position position="241"/>
    </location>
    <ligand>
        <name>substrate</name>
    </ligand>
</feature>
<dbReference type="GO" id="GO:0030979">
    <property type="term" value="P:alpha-glucan biosynthetic process"/>
    <property type="evidence" value="ECO:0007669"/>
    <property type="project" value="InterPro"/>
</dbReference>
<evidence type="ECO:0000259" key="6">
    <source>
        <dbReference type="Pfam" id="PF03065"/>
    </source>
</evidence>
<feature type="binding site" evidence="4">
    <location>
        <position position="464"/>
    </location>
    <ligand>
        <name>substrate</name>
    </ligand>
</feature>
<dbReference type="AlphaFoldDB" id="A0A4Q0XYE9"/>
<evidence type="ECO:0000256" key="5">
    <source>
        <dbReference type="RuleBase" id="RU361196"/>
    </source>
</evidence>
<reference evidence="8 9" key="1">
    <citation type="submission" date="2017-10" db="EMBL/GenBank/DDBJ databases">
        <title>Genomics of the genus Arcobacter.</title>
        <authorList>
            <person name="Perez-Cataluna A."/>
            <person name="Figueras M.J."/>
        </authorList>
    </citation>
    <scope>NUCLEOTIDE SEQUENCE [LARGE SCALE GENOMIC DNA]</scope>
    <source>
        <strain evidence="8 9">DSM 24636</strain>
    </source>
</reference>
<dbReference type="PANTHER" id="PTHR41695:SF1">
    <property type="entry name" value="1,4-ALPHA-GLUCAN BRANCHING ENZYME TK1436"/>
    <property type="match status" value="1"/>
</dbReference>
<dbReference type="CDD" id="cd10792">
    <property type="entry name" value="GH57N_AmyC_like"/>
    <property type="match status" value="1"/>
</dbReference>
<dbReference type="SUPFAM" id="SSF88688">
    <property type="entry name" value="Families 57/38 glycoside transferase middle domain"/>
    <property type="match status" value="1"/>
</dbReference>
<sequence>MKGYWVPILHSHLPFVKHPKYENFLEEHWLFEAITECYIPLLRRLKKLEEENVHFRLTTSVTPPLAEMLSDEHLMKKYRKYLDTHIELGNKEIERTRGDEYFHPLAHFYRDLFVQTKEFFEGFLAGNVLNGYKHFYYNGSLEVITCGATHGYLPILSVNEHSVRTQIEIAVQAHEKHFGKKPNGIWLPECAYYDGLDKILNEKGIKFFIVDSHALTYGRPTALNGVYTPTYTPTGVAAFARDALSSKQVWSSKEGYPGDFEYRDFYRDIGYDLDFDYIKPYINPDGIRVFTGFKYHKITGTSDYKEAYDPWIAENKTKEHAENFHWHRELQFDHLGTLMNRIPMVVSPYDAELFGHWWFEGPEFLCNMFRQIDKHKVMKAVTPMEYLGMYPKNQVVNPNPSSWGDKGYYDVWLNSGNDWIYRHLHQMADVMEEKAKEYFHTNDKNISRVLTQMLRELLLAQSSDWAFLMTTGTASEYSVNRTKEHISNFNELLGMINDNNIDFDRVNYLEYKNSIFDFIDFRIFITS</sequence>
<feature type="domain" description="Glycoside hydrolase family 57 N-terminal" evidence="6">
    <location>
        <begin position="8"/>
        <end position="309"/>
    </location>
</feature>
<dbReference type="Pfam" id="PF09210">
    <property type="entry name" value="BE_C"/>
    <property type="match status" value="1"/>
</dbReference>
<dbReference type="PANTHER" id="PTHR41695">
    <property type="entry name" value="1,4-ALPHA-GLUCAN BRANCHING ENZYME RV3031-RELATED"/>
    <property type="match status" value="1"/>
</dbReference>
<dbReference type="Gene3D" id="1.20.1430.10">
    <property type="entry name" value="Families 57/38 glycoside transferase, middle domain"/>
    <property type="match status" value="1"/>
</dbReference>
<comment type="caution">
    <text evidence="8">The sequence shown here is derived from an EMBL/GenBank/DDBJ whole genome shotgun (WGS) entry which is preliminary data.</text>
</comment>
<dbReference type="InterPro" id="IPR037090">
    <property type="entry name" value="57_glycoside_trans_central"/>
</dbReference>
<dbReference type="STRING" id="877500.GCA_000935065_03486"/>
<feature type="active site" description="Nucleophile" evidence="3">
    <location>
        <position position="189"/>
    </location>
</feature>
<keyword evidence="9" id="KW-1185">Reference proteome</keyword>
<protein>
    <submittedName>
        <fullName evidence="8">Glycoside hydrolase</fullName>
    </submittedName>
</protein>
<organism evidence="8 9">
    <name type="scientific">Halarcobacter anaerophilus</name>
    <dbReference type="NCBI Taxonomy" id="877500"/>
    <lineage>
        <taxon>Bacteria</taxon>
        <taxon>Pseudomonadati</taxon>
        <taxon>Campylobacterota</taxon>
        <taxon>Epsilonproteobacteria</taxon>
        <taxon>Campylobacterales</taxon>
        <taxon>Arcobacteraceae</taxon>
        <taxon>Halarcobacter</taxon>
    </lineage>
</organism>
<evidence type="ECO:0000256" key="1">
    <source>
        <dbReference type="ARBA" id="ARBA00006821"/>
    </source>
</evidence>
<accession>A0A4Q0XYE9</accession>
<feature type="binding site" evidence="4">
    <location>
        <position position="258"/>
    </location>
    <ligand>
        <name>substrate</name>
    </ligand>
</feature>
<dbReference type="InterPro" id="IPR028995">
    <property type="entry name" value="Glyco_hydro_57/38_cen_sf"/>
</dbReference>
<evidence type="ECO:0000313" key="9">
    <source>
        <dbReference type="Proteomes" id="UP000290191"/>
    </source>
</evidence>
<dbReference type="Proteomes" id="UP000290191">
    <property type="component" value="Unassembled WGS sequence"/>
</dbReference>
<dbReference type="EMBL" id="PDKO01000009">
    <property type="protein sequence ID" value="RXJ62293.1"/>
    <property type="molecule type" value="Genomic_DNA"/>
</dbReference>
<dbReference type="GO" id="GO:0016787">
    <property type="term" value="F:hydrolase activity"/>
    <property type="evidence" value="ECO:0007669"/>
    <property type="project" value="UniProtKB-KW"/>
</dbReference>
<evidence type="ECO:0000256" key="4">
    <source>
        <dbReference type="PIRSR" id="PIRSR640042-2"/>
    </source>
</evidence>
<keyword evidence="8" id="KW-0378">Hydrolase</keyword>
<proteinExistence type="inferred from homology"/>
<name>A0A4Q0XYE9_9BACT</name>
<feature type="domain" description="1,4-alpha-glucan branching enzyme C-terminal" evidence="7">
    <location>
        <begin position="423"/>
        <end position="524"/>
    </location>
</feature>
<evidence type="ECO:0000256" key="2">
    <source>
        <dbReference type="ARBA" id="ARBA00023277"/>
    </source>
</evidence>
<dbReference type="InterPro" id="IPR004300">
    <property type="entry name" value="Glyco_hydro_57_N"/>
</dbReference>
<dbReference type="GO" id="GO:0005576">
    <property type="term" value="C:extracellular region"/>
    <property type="evidence" value="ECO:0007669"/>
    <property type="project" value="TreeGrafter"/>
</dbReference>
<dbReference type="GO" id="GO:0003844">
    <property type="term" value="F:1,4-alpha-glucan branching enzyme activity"/>
    <property type="evidence" value="ECO:0007669"/>
    <property type="project" value="InterPro"/>
</dbReference>
<comment type="similarity">
    <text evidence="1 5">Belongs to the glycosyl hydrolase 57 family.</text>
</comment>
<evidence type="ECO:0000313" key="8">
    <source>
        <dbReference type="EMBL" id="RXJ62293.1"/>
    </source>
</evidence>
<feature type="active site" description="Proton donor" evidence="3">
    <location>
        <position position="350"/>
    </location>
</feature>
<gene>
    <name evidence="8" type="ORF">CRV06_10995</name>
</gene>
<evidence type="ECO:0000259" key="7">
    <source>
        <dbReference type="Pfam" id="PF09210"/>
    </source>
</evidence>
<dbReference type="InterPro" id="IPR040042">
    <property type="entry name" value="Branching_enz_MT3115-like"/>
</dbReference>
<dbReference type="OrthoDB" id="9803279at2"/>
<evidence type="ECO:0000256" key="3">
    <source>
        <dbReference type="PIRSR" id="PIRSR640042-1"/>
    </source>
</evidence>
<feature type="binding site" evidence="4">
    <location>
        <position position="403"/>
    </location>
    <ligand>
        <name>substrate</name>
    </ligand>
</feature>
<dbReference type="Gene3D" id="3.20.110.10">
    <property type="entry name" value="Glycoside hydrolase 38, N terminal domain"/>
    <property type="match status" value="1"/>
</dbReference>
<dbReference type="InterPro" id="IPR015293">
    <property type="entry name" value="BE_C"/>
</dbReference>
<keyword evidence="2 5" id="KW-0119">Carbohydrate metabolism</keyword>
<dbReference type="SUPFAM" id="SSF88713">
    <property type="entry name" value="Glycoside hydrolase/deacetylase"/>
    <property type="match status" value="1"/>
</dbReference>
<dbReference type="InterPro" id="IPR027291">
    <property type="entry name" value="Glyco_hydro_38_N_sf"/>
</dbReference>